<dbReference type="InterPro" id="IPR012796">
    <property type="entry name" value="Lysidine-tRNA-synth_C"/>
</dbReference>
<proteinExistence type="inferred from homology"/>
<dbReference type="GO" id="GO:0032267">
    <property type="term" value="F:tRNA(Ile)-lysidine synthase activity"/>
    <property type="evidence" value="ECO:0007669"/>
    <property type="project" value="UniProtKB-EC"/>
</dbReference>
<dbReference type="EC" id="6.3.4.19" evidence="8"/>
<dbReference type="SUPFAM" id="SSF52402">
    <property type="entry name" value="Adenine nucleotide alpha hydrolases-like"/>
    <property type="match status" value="1"/>
</dbReference>
<dbReference type="SMART" id="SM00977">
    <property type="entry name" value="TilS_C"/>
    <property type="match status" value="1"/>
</dbReference>
<dbReference type="Gene3D" id="1.20.59.20">
    <property type="match status" value="1"/>
</dbReference>
<dbReference type="CDD" id="cd01992">
    <property type="entry name" value="TilS_N"/>
    <property type="match status" value="1"/>
</dbReference>
<dbReference type="InterPro" id="IPR012795">
    <property type="entry name" value="tRNA_Ile_lys_synt_N"/>
</dbReference>
<feature type="binding site" evidence="8">
    <location>
        <begin position="29"/>
        <end position="34"/>
    </location>
    <ligand>
        <name>ATP</name>
        <dbReference type="ChEBI" id="CHEBI:30616"/>
    </ligand>
</feature>
<evidence type="ECO:0000313" key="10">
    <source>
        <dbReference type="EMBL" id="ASK28579.1"/>
    </source>
</evidence>
<evidence type="ECO:0000256" key="8">
    <source>
        <dbReference type="HAMAP-Rule" id="MF_01161"/>
    </source>
</evidence>
<dbReference type="Proteomes" id="UP000198238">
    <property type="component" value="Chromosome"/>
</dbReference>
<protein>
    <recommendedName>
        <fullName evidence="8">tRNA(Ile)-lysidine synthase</fullName>
        <ecNumber evidence="8">6.3.4.19</ecNumber>
    </recommendedName>
    <alternativeName>
        <fullName evidence="8">tRNA(Ile)-2-lysyl-cytidine synthase</fullName>
    </alternativeName>
    <alternativeName>
        <fullName evidence="8">tRNA(Ile)-lysidine synthetase</fullName>
    </alternativeName>
</protein>
<dbReference type="GO" id="GO:0006400">
    <property type="term" value="P:tRNA modification"/>
    <property type="evidence" value="ECO:0007669"/>
    <property type="project" value="UniProtKB-UniRule"/>
</dbReference>
<keyword evidence="6 8" id="KW-0067">ATP-binding</keyword>
<evidence type="ECO:0000256" key="3">
    <source>
        <dbReference type="ARBA" id="ARBA00022598"/>
    </source>
</evidence>
<dbReference type="PANTHER" id="PTHR43033">
    <property type="entry name" value="TRNA(ILE)-LYSIDINE SYNTHASE-RELATED"/>
    <property type="match status" value="1"/>
</dbReference>
<dbReference type="NCBIfam" id="TIGR02432">
    <property type="entry name" value="lysidine_TilS_N"/>
    <property type="match status" value="1"/>
</dbReference>
<sequence length="443" mass="50487">MKQKMDIFPQFASAFPDFPAGIRIEAALSGGLDSVVLLHLLAQMRTQRVFELSAVHVHHGLSTNADEWAAFCQNYCGRLGVPLRVCRVRVEKNGLGVEAAARSARYSVFSDGLCDVVALAHHQNDQTETFMLAALRGGGMRALAAMPVWRSLNRQTKIWRPLLSFSREDLQHYAAEHGLDYVDDESNGNPAFLRNWLRNEALPAWRQRIPELDKHILANVRSLQDDLALLDEIAAEDFQAVCADGFFAVDKWRRFSQARRLRLLWKFVKHHNGKIPTHSAIRNFEQVLHEADSCEWQLDGARIFAYRNCLYWFDEDVNVQTAFWKKTALTGRLKDILMQTGFVLKPHPQGLPESVLNEDGIIRCVGGGDMLRINGRQKPVKKLLQESHILPFVRKKWPIITRMDNTCLAVGNLKVSQDFQTANGFLPVCEELNQYLRELNFVK</sequence>
<dbReference type="Pfam" id="PF11734">
    <property type="entry name" value="TilS_C"/>
    <property type="match status" value="1"/>
</dbReference>
<comment type="domain">
    <text evidence="8">The N-terminal region contains the highly conserved SGGXDS motif, predicted to be a P-loop motif involved in ATP binding.</text>
</comment>
<feature type="domain" description="Lysidine-tRNA(Ile) synthetase C-terminal" evidence="9">
    <location>
        <begin position="360"/>
        <end position="428"/>
    </location>
</feature>
<keyword evidence="11" id="KW-1185">Reference proteome</keyword>
<keyword evidence="5 8" id="KW-0547">Nucleotide-binding</keyword>
<evidence type="ECO:0000256" key="2">
    <source>
        <dbReference type="ARBA" id="ARBA00022490"/>
    </source>
</evidence>
<evidence type="ECO:0000256" key="6">
    <source>
        <dbReference type="ARBA" id="ARBA00022840"/>
    </source>
</evidence>
<evidence type="ECO:0000256" key="4">
    <source>
        <dbReference type="ARBA" id="ARBA00022694"/>
    </source>
</evidence>
<comment type="subcellular location">
    <subcellularLocation>
        <location evidence="1 8">Cytoplasm</location>
    </subcellularLocation>
</comment>
<dbReference type="Gene3D" id="3.40.50.620">
    <property type="entry name" value="HUPs"/>
    <property type="match status" value="1"/>
</dbReference>
<dbReference type="PANTHER" id="PTHR43033:SF1">
    <property type="entry name" value="TRNA(ILE)-LYSIDINE SYNTHASE-RELATED"/>
    <property type="match status" value="1"/>
</dbReference>
<comment type="catalytic activity">
    <reaction evidence="7 8">
        <text>cytidine(34) in tRNA(Ile2) + L-lysine + ATP = lysidine(34) in tRNA(Ile2) + AMP + diphosphate + H(+)</text>
        <dbReference type="Rhea" id="RHEA:43744"/>
        <dbReference type="Rhea" id="RHEA-COMP:10625"/>
        <dbReference type="Rhea" id="RHEA-COMP:10670"/>
        <dbReference type="ChEBI" id="CHEBI:15378"/>
        <dbReference type="ChEBI" id="CHEBI:30616"/>
        <dbReference type="ChEBI" id="CHEBI:32551"/>
        <dbReference type="ChEBI" id="CHEBI:33019"/>
        <dbReference type="ChEBI" id="CHEBI:82748"/>
        <dbReference type="ChEBI" id="CHEBI:83665"/>
        <dbReference type="ChEBI" id="CHEBI:456215"/>
        <dbReference type="EC" id="6.3.4.19"/>
    </reaction>
</comment>
<organism evidence="10 11">
    <name type="scientific">Neisseria chenwenguii</name>
    <dbReference type="NCBI Taxonomy" id="1853278"/>
    <lineage>
        <taxon>Bacteria</taxon>
        <taxon>Pseudomonadati</taxon>
        <taxon>Pseudomonadota</taxon>
        <taxon>Betaproteobacteria</taxon>
        <taxon>Neisseriales</taxon>
        <taxon>Neisseriaceae</taxon>
        <taxon>Neisseria</taxon>
    </lineage>
</organism>
<dbReference type="SUPFAM" id="SSF82829">
    <property type="entry name" value="MesJ substrate recognition domain-like"/>
    <property type="match status" value="1"/>
</dbReference>
<dbReference type="SUPFAM" id="SSF56037">
    <property type="entry name" value="PheT/TilS domain"/>
    <property type="match status" value="1"/>
</dbReference>
<gene>
    <name evidence="8 10" type="primary">tilS</name>
    <name evidence="10" type="ORF">BG910_11660</name>
</gene>
<reference evidence="10 11" key="1">
    <citation type="submission" date="2017-06" db="EMBL/GenBank/DDBJ databases">
        <title>Neisseria chenwenguii sp. nov., isolated from the intestinal contents of Tibetan Plateau Pika in Yushu, Qinghai Province, China.</title>
        <authorList>
            <person name="Zhang G."/>
        </authorList>
    </citation>
    <scope>NUCLEOTIDE SEQUENCE [LARGE SCALE GENOMIC DNA]</scope>
    <source>
        <strain evidence="10 11">10023</strain>
    </source>
</reference>
<dbReference type="GO" id="GO:0005737">
    <property type="term" value="C:cytoplasm"/>
    <property type="evidence" value="ECO:0007669"/>
    <property type="project" value="UniProtKB-SubCell"/>
</dbReference>
<keyword evidence="2 8" id="KW-0963">Cytoplasm</keyword>
<evidence type="ECO:0000256" key="5">
    <source>
        <dbReference type="ARBA" id="ARBA00022741"/>
    </source>
</evidence>
<dbReference type="AlphaFoldDB" id="A0A220S4X3"/>
<evidence type="ECO:0000259" key="9">
    <source>
        <dbReference type="SMART" id="SM00977"/>
    </source>
</evidence>
<comment type="similarity">
    <text evidence="8">Belongs to the tRNA(Ile)-lysidine synthase family.</text>
</comment>
<dbReference type="KEGG" id="nei:BG910_11660"/>
<dbReference type="Pfam" id="PF01171">
    <property type="entry name" value="ATP_bind_3"/>
    <property type="match status" value="1"/>
</dbReference>
<dbReference type="RefSeq" id="WP_089037264.1">
    <property type="nucleotide sequence ID" value="NZ_CP022278.1"/>
</dbReference>
<evidence type="ECO:0000256" key="1">
    <source>
        <dbReference type="ARBA" id="ARBA00004496"/>
    </source>
</evidence>
<dbReference type="GO" id="GO:0005524">
    <property type="term" value="F:ATP binding"/>
    <property type="evidence" value="ECO:0007669"/>
    <property type="project" value="UniProtKB-UniRule"/>
</dbReference>
<dbReference type="InterPro" id="IPR014729">
    <property type="entry name" value="Rossmann-like_a/b/a_fold"/>
</dbReference>
<accession>A0A220S4X3</accession>
<dbReference type="InterPro" id="IPR012094">
    <property type="entry name" value="tRNA_Ile_lys_synt"/>
</dbReference>
<dbReference type="InterPro" id="IPR011063">
    <property type="entry name" value="TilS/TtcA_N"/>
</dbReference>
<keyword evidence="3 8" id="KW-0436">Ligase</keyword>
<dbReference type="NCBIfam" id="TIGR02433">
    <property type="entry name" value="lysidine_TilS_C"/>
    <property type="match status" value="1"/>
</dbReference>
<name>A0A220S4X3_9NEIS</name>
<keyword evidence="4 8" id="KW-0819">tRNA processing</keyword>
<evidence type="ECO:0000313" key="11">
    <source>
        <dbReference type="Proteomes" id="UP000198238"/>
    </source>
</evidence>
<dbReference type="HAMAP" id="MF_01161">
    <property type="entry name" value="tRNA_Ile_lys_synt"/>
    <property type="match status" value="1"/>
</dbReference>
<comment type="function">
    <text evidence="8">Ligates lysine onto the cytidine present at position 34 of the AUA codon-specific tRNA(Ile) that contains the anticodon CAU, in an ATP-dependent manner. Cytidine is converted to lysidine, thus changing the amino acid specificity of the tRNA from methionine to isoleucine.</text>
</comment>
<evidence type="ECO:0000256" key="7">
    <source>
        <dbReference type="ARBA" id="ARBA00048539"/>
    </source>
</evidence>
<dbReference type="EMBL" id="CP022278">
    <property type="protein sequence ID" value="ASK28579.1"/>
    <property type="molecule type" value="Genomic_DNA"/>
</dbReference>